<dbReference type="Proteomes" id="UP001362999">
    <property type="component" value="Unassembled WGS sequence"/>
</dbReference>
<feature type="non-terminal residue" evidence="3">
    <location>
        <position position="650"/>
    </location>
</feature>
<organism evidence="3 4">
    <name type="scientific">Favolaschia claudopus</name>
    <dbReference type="NCBI Taxonomy" id="2862362"/>
    <lineage>
        <taxon>Eukaryota</taxon>
        <taxon>Fungi</taxon>
        <taxon>Dikarya</taxon>
        <taxon>Basidiomycota</taxon>
        <taxon>Agaricomycotina</taxon>
        <taxon>Agaricomycetes</taxon>
        <taxon>Agaricomycetidae</taxon>
        <taxon>Agaricales</taxon>
        <taxon>Marasmiineae</taxon>
        <taxon>Mycenaceae</taxon>
        <taxon>Favolaschia</taxon>
    </lineage>
</organism>
<name>A0AAW0BAT2_9AGAR</name>
<gene>
    <name evidence="3" type="ORF">R3P38DRAFT_3540048</name>
</gene>
<protein>
    <submittedName>
        <fullName evidence="3">Uncharacterized protein</fullName>
    </submittedName>
</protein>
<feature type="non-terminal residue" evidence="3">
    <location>
        <position position="1"/>
    </location>
</feature>
<evidence type="ECO:0000256" key="2">
    <source>
        <dbReference type="SAM" id="MobiDB-lite"/>
    </source>
</evidence>
<dbReference type="AlphaFoldDB" id="A0AAW0BAT2"/>
<feature type="coiled-coil region" evidence="1">
    <location>
        <begin position="505"/>
        <end position="566"/>
    </location>
</feature>
<sequence length="650" mass="72589">LISDPMMAAKSSEAKSLAAVASSFFRSVTSIRCKATFVNSNAVCNGEAVLRKFRQGPSNGKASFIGCSNWSDDSSNMATSHRFTAIPKGVRESIVLKLFRNEALDEEDDDTDVLFGECKQIIHPSHIPKGGHCPRNHYQNGVHAIADLDKHECYAQLSLFIPVDPTDLRIVIIPLAGVPHRHPSFPRTKIPITIQQRYTRLAEKGTLVQELHPGMMINRKRADLVRDQRQNQFPHGTGIQGVFYEFNKDRALHISQRYIHSFSAQPDDGHVIVTINPQLAPLVLEAMWIMVDTTFAVVHGKTNEWKLLVWLNNVDKRTVIGRIWSNRATRDAFVLVWGGIFDSIEAITGKKLNFKAFSPSSNLLGAIGDSEGAQAQGLADVIILRQMNRDSPGMHFDNILMLIWKTCLVHFTRGVLGLRDHISDTILQYLLSFPYLASDEDIQQYYSFCADSTNAKLRGDHAEDNQIKPTNRPILEAILFAKEQDAQNARIIQEMISWGVLQNPNNSLQSRMKSQAQRKARASEKKRIADAELLTVKESRKLRNNLEATQQENETLRKQIAMLSQASFSATPSTPKKLQPVASSSQLPPSPSNSIIDVDSLFQSPPSNTQDLADSDSDDFDYAAALNSDIMSPIFKKIARDHPMPGIDDE</sequence>
<proteinExistence type="predicted"/>
<keyword evidence="1" id="KW-0175">Coiled coil</keyword>
<dbReference type="EMBL" id="JAWWNJ010000037">
    <property type="protein sequence ID" value="KAK7022684.1"/>
    <property type="molecule type" value="Genomic_DNA"/>
</dbReference>
<evidence type="ECO:0000256" key="1">
    <source>
        <dbReference type="SAM" id="Coils"/>
    </source>
</evidence>
<feature type="region of interest" description="Disordered" evidence="2">
    <location>
        <begin position="568"/>
        <end position="596"/>
    </location>
</feature>
<accession>A0AAW0BAT2</accession>
<comment type="caution">
    <text evidence="3">The sequence shown here is derived from an EMBL/GenBank/DDBJ whole genome shotgun (WGS) entry which is preliminary data.</text>
</comment>
<evidence type="ECO:0000313" key="4">
    <source>
        <dbReference type="Proteomes" id="UP001362999"/>
    </source>
</evidence>
<evidence type="ECO:0000313" key="3">
    <source>
        <dbReference type="EMBL" id="KAK7022684.1"/>
    </source>
</evidence>
<keyword evidence="4" id="KW-1185">Reference proteome</keyword>
<reference evidence="3 4" key="1">
    <citation type="journal article" date="2024" name="J Genomics">
        <title>Draft genome sequencing and assembly of Favolaschia claudopus CIRM-BRFM 2984 isolated from oak limbs.</title>
        <authorList>
            <person name="Navarro D."/>
            <person name="Drula E."/>
            <person name="Chaduli D."/>
            <person name="Cazenave R."/>
            <person name="Ahrendt S."/>
            <person name="Wang J."/>
            <person name="Lipzen A."/>
            <person name="Daum C."/>
            <person name="Barry K."/>
            <person name="Grigoriev I.V."/>
            <person name="Favel A."/>
            <person name="Rosso M.N."/>
            <person name="Martin F."/>
        </authorList>
    </citation>
    <scope>NUCLEOTIDE SEQUENCE [LARGE SCALE GENOMIC DNA]</scope>
    <source>
        <strain evidence="3 4">CIRM-BRFM 2984</strain>
    </source>
</reference>